<dbReference type="OrthoDB" id="42889at2759"/>
<dbReference type="Proteomes" id="UP000183567">
    <property type="component" value="Unassembled WGS sequence"/>
</dbReference>
<dbReference type="AlphaFoldDB" id="A0A1J8QQ34"/>
<dbReference type="InterPro" id="IPR050600">
    <property type="entry name" value="SETD3_SETD6_MTase"/>
</dbReference>
<name>A0A1J8QQ34_9AGAM</name>
<comment type="caution">
    <text evidence="1">The sequence shown here is derived from an EMBL/GenBank/DDBJ whole genome shotgun (WGS) entry which is preliminary data.</text>
</comment>
<proteinExistence type="predicted"/>
<accession>A0A1J8QQ34</accession>
<sequence>MSTEPSTSVDLKRWLTSHGGFLHPLVSFTEGKFGLSAIAQDTINTDTTIVSCPLSLVIDVQRALHALTALLGESTSIHLQSWSERRLICTYICFHWIMPDSRRVKLDLPIPDVLRHTPYLKSLPPTDALLTPLQFTPSELEAFRGTNIYGATHDRQESWKAEWNQCQTFIHAINSEWADKYTWDKYLIASTYLSTRAFPSTLLSRAPTLQTTSSSYPIMIPGVDILNHSRGQPVTWFKSYPDGSTDERDDLATISIISHTTTRLGEEVFNNYGLKANDELILGYGFSLPQNPDDKITLQMGGSPNKWVIDRHANGAEGLWNEVRQLVAEDPKEIGYESDLAAAELLLELVQKKYDLLPEVPHVEDATIRPAVRLMLEHYLEGQRDVLNSLKSYFEEKEKAAIEAAREAGVEFVFDDE</sequence>
<dbReference type="InterPro" id="IPR044432">
    <property type="entry name" value="Set10/Efm1_SET"/>
</dbReference>
<evidence type="ECO:0000313" key="1">
    <source>
        <dbReference type="EMBL" id="OJA13852.1"/>
    </source>
</evidence>
<dbReference type="CDD" id="cd19180">
    <property type="entry name" value="SET_SpSET10-like"/>
    <property type="match status" value="1"/>
</dbReference>
<dbReference type="SUPFAM" id="SSF82199">
    <property type="entry name" value="SET domain"/>
    <property type="match status" value="1"/>
</dbReference>
<keyword evidence="2" id="KW-1185">Reference proteome</keyword>
<dbReference type="EMBL" id="LVVM01004012">
    <property type="protein sequence ID" value="OJA13852.1"/>
    <property type="molecule type" value="Genomic_DNA"/>
</dbReference>
<gene>
    <name evidence="1" type="ORF">AZE42_00540</name>
</gene>
<evidence type="ECO:0000313" key="2">
    <source>
        <dbReference type="Proteomes" id="UP000183567"/>
    </source>
</evidence>
<dbReference type="Gene3D" id="3.90.1410.10">
    <property type="entry name" value="set domain protein methyltransferase, domain 1"/>
    <property type="match status" value="1"/>
</dbReference>
<dbReference type="PANTHER" id="PTHR13271:SF147">
    <property type="entry name" value="PROTEIN-LYSINE N-METHYLTRANSFERASE EFM1-RELATED"/>
    <property type="match status" value="1"/>
</dbReference>
<dbReference type="InterPro" id="IPR046341">
    <property type="entry name" value="SET_dom_sf"/>
</dbReference>
<dbReference type="GO" id="GO:0016279">
    <property type="term" value="F:protein-lysine N-methyltransferase activity"/>
    <property type="evidence" value="ECO:0007669"/>
    <property type="project" value="InterPro"/>
</dbReference>
<dbReference type="STRING" id="180088.A0A1J8QQ34"/>
<protein>
    <submittedName>
        <fullName evidence="1">Uncharacterized protein</fullName>
    </submittedName>
</protein>
<organism evidence="1 2">
    <name type="scientific">Rhizopogon vesiculosus</name>
    <dbReference type="NCBI Taxonomy" id="180088"/>
    <lineage>
        <taxon>Eukaryota</taxon>
        <taxon>Fungi</taxon>
        <taxon>Dikarya</taxon>
        <taxon>Basidiomycota</taxon>
        <taxon>Agaricomycotina</taxon>
        <taxon>Agaricomycetes</taxon>
        <taxon>Agaricomycetidae</taxon>
        <taxon>Boletales</taxon>
        <taxon>Suillineae</taxon>
        <taxon>Rhizopogonaceae</taxon>
        <taxon>Rhizopogon</taxon>
    </lineage>
</organism>
<dbReference type="GO" id="GO:0005634">
    <property type="term" value="C:nucleus"/>
    <property type="evidence" value="ECO:0007669"/>
    <property type="project" value="TreeGrafter"/>
</dbReference>
<dbReference type="PANTHER" id="PTHR13271">
    <property type="entry name" value="UNCHARACTERIZED PUTATIVE METHYLTRANSFERASE"/>
    <property type="match status" value="1"/>
</dbReference>
<reference evidence="1 2" key="1">
    <citation type="submission" date="2016-03" db="EMBL/GenBank/DDBJ databases">
        <title>Comparative genomics of the ectomycorrhizal sister species Rhizopogon vinicolor and Rhizopogon vesiculosus (Basidiomycota: Boletales) reveals a divergence of the mating type B locus.</title>
        <authorList>
            <person name="Mujic A.B."/>
            <person name="Kuo A."/>
            <person name="Tritt A."/>
            <person name="Lipzen A."/>
            <person name="Chen C."/>
            <person name="Johnson J."/>
            <person name="Sharma A."/>
            <person name="Barry K."/>
            <person name="Grigoriev I.V."/>
            <person name="Spatafora J.W."/>
        </authorList>
    </citation>
    <scope>NUCLEOTIDE SEQUENCE [LARGE SCALE GENOMIC DNA]</scope>
    <source>
        <strain evidence="1 2">AM-OR11-056</strain>
    </source>
</reference>